<dbReference type="Proteomes" id="UP001301958">
    <property type="component" value="Unassembled WGS sequence"/>
</dbReference>
<organism evidence="1 2">
    <name type="scientific">Podospora fimiseda</name>
    <dbReference type="NCBI Taxonomy" id="252190"/>
    <lineage>
        <taxon>Eukaryota</taxon>
        <taxon>Fungi</taxon>
        <taxon>Dikarya</taxon>
        <taxon>Ascomycota</taxon>
        <taxon>Pezizomycotina</taxon>
        <taxon>Sordariomycetes</taxon>
        <taxon>Sordariomycetidae</taxon>
        <taxon>Sordariales</taxon>
        <taxon>Podosporaceae</taxon>
        <taxon>Podospora</taxon>
    </lineage>
</organism>
<reference evidence="1" key="1">
    <citation type="journal article" date="2023" name="Mol. Phylogenet. Evol.">
        <title>Genome-scale phylogeny and comparative genomics of the fungal order Sordariales.</title>
        <authorList>
            <person name="Hensen N."/>
            <person name="Bonometti L."/>
            <person name="Westerberg I."/>
            <person name="Brannstrom I.O."/>
            <person name="Guillou S."/>
            <person name="Cros-Aarteil S."/>
            <person name="Calhoun S."/>
            <person name="Haridas S."/>
            <person name="Kuo A."/>
            <person name="Mondo S."/>
            <person name="Pangilinan J."/>
            <person name="Riley R."/>
            <person name="LaButti K."/>
            <person name="Andreopoulos B."/>
            <person name="Lipzen A."/>
            <person name="Chen C."/>
            <person name="Yan M."/>
            <person name="Daum C."/>
            <person name="Ng V."/>
            <person name="Clum A."/>
            <person name="Steindorff A."/>
            <person name="Ohm R.A."/>
            <person name="Martin F."/>
            <person name="Silar P."/>
            <person name="Natvig D.O."/>
            <person name="Lalanne C."/>
            <person name="Gautier V."/>
            <person name="Ament-Velasquez S.L."/>
            <person name="Kruys A."/>
            <person name="Hutchinson M.I."/>
            <person name="Powell A.J."/>
            <person name="Barry K."/>
            <person name="Miller A.N."/>
            <person name="Grigoriev I.V."/>
            <person name="Debuchy R."/>
            <person name="Gladieux P."/>
            <person name="Hiltunen Thoren M."/>
            <person name="Johannesson H."/>
        </authorList>
    </citation>
    <scope>NUCLEOTIDE SEQUENCE</scope>
    <source>
        <strain evidence="1">CBS 990.96</strain>
    </source>
</reference>
<protein>
    <submittedName>
        <fullName evidence="1">Uncharacterized protein</fullName>
    </submittedName>
</protein>
<accession>A0AAN6YKC8</accession>
<evidence type="ECO:0000313" key="1">
    <source>
        <dbReference type="EMBL" id="KAK4220863.1"/>
    </source>
</evidence>
<keyword evidence="2" id="KW-1185">Reference proteome</keyword>
<gene>
    <name evidence="1" type="ORF">QBC38DRAFT_462115</name>
</gene>
<reference evidence="1" key="2">
    <citation type="submission" date="2023-05" db="EMBL/GenBank/DDBJ databases">
        <authorList>
            <consortium name="Lawrence Berkeley National Laboratory"/>
            <person name="Steindorff A."/>
            <person name="Hensen N."/>
            <person name="Bonometti L."/>
            <person name="Westerberg I."/>
            <person name="Brannstrom I.O."/>
            <person name="Guillou S."/>
            <person name="Cros-Aarteil S."/>
            <person name="Calhoun S."/>
            <person name="Haridas S."/>
            <person name="Kuo A."/>
            <person name="Mondo S."/>
            <person name="Pangilinan J."/>
            <person name="Riley R."/>
            <person name="Labutti K."/>
            <person name="Andreopoulos B."/>
            <person name="Lipzen A."/>
            <person name="Chen C."/>
            <person name="Yanf M."/>
            <person name="Daum C."/>
            <person name="Ng V."/>
            <person name="Clum A."/>
            <person name="Ohm R."/>
            <person name="Martin F."/>
            <person name="Silar P."/>
            <person name="Natvig D."/>
            <person name="Lalanne C."/>
            <person name="Gautier V."/>
            <person name="Ament-Velasquez S.L."/>
            <person name="Kruys A."/>
            <person name="Hutchinson M.I."/>
            <person name="Powell A.J."/>
            <person name="Barry K."/>
            <person name="Miller A.N."/>
            <person name="Grigoriev I.V."/>
            <person name="Debuchy R."/>
            <person name="Gladieux P."/>
            <person name="Thoren M.H."/>
            <person name="Johannesson H."/>
        </authorList>
    </citation>
    <scope>NUCLEOTIDE SEQUENCE</scope>
    <source>
        <strain evidence="1">CBS 990.96</strain>
    </source>
</reference>
<proteinExistence type="predicted"/>
<name>A0AAN6YKC8_9PEZI</name>
<dbReference type="AlphaFoldDB" id="A0AAN6YKC8"/>
<comment type="caution">
    <text evidence="1">The sequence shown here is derived from an EMBL/GenBank/DDBJ whole genome shotgun (WGS) entry which is preliminary data.</text>
</comment>
<dbReference type="EMBL" id="MU865624">
    <property type="protein sequence ID" value="KAK4220863.1"/>
    <property type="molecule type" value="Genomic_DNA"/>
</dbReference>
<sequence length="113" mass="12359">MAPETLADNWGPKKSYLVKSRTFSAGVGASALPAGFPASVNLVIEFEHSTDFGAVLHCTQDVIHKGYYHLEPFRQWGKANAKKLLELAPDVKEHGFWVVSDTYSTTGSVYVTA</sequence>
<evidence type="ECO:0000313" key="2">
    <source>
        <dbReference type="Proteomes" id="UP001301958"/>
    </source>
</evidence>